<dbReference type="EMBL" id="JIBK01000004">
    <property type="protein sequence ID" value="POM82549.1"/>
    <property type="molecule type" value="Genomic_DNA"/>
</dbReference>
<evidence type="ECO:0000313" key="2">
    <source>
        <dbReference type="EMBL" id="POM82549.1"/>
    </source>
</evidence>
<sequence>MLFLWLLTTFLVFIEGINEKGEILNHNIEPISFLHAEGGGDLETSSRSSLTEETSTAGSGDQELSLLSSWFTSKLGSDPVSYLESAGIDSNLTSKELCTEAHLKKLLKELKKTLKKLILTNEQVKHYNDNQSSGKYLTTSFQEYYTGKKQEISMHKNNVESLLEQILKCVILLRLDKYSRRIFRDNSVNCNSQTYIFFAVLIKVSKRVEKILKSLKKTFKEEYKNSTKNIEATFDHSTLSASIQTLKILINKQKTVTKKIKSKKKMCKMYLEMSSSDISTLL</sequence>
<evidence type="ECO:0008006" key="4">
    <source>
        <dbReference type="Google" id="ProtNLM"/>
    </source>
</evidence>
<keyword evidence="1" id="KW-0732">Signal</keyword>
<feature type="chain" id="PRO_5015173129" description="Integral membrane protein" evidence="1">
    <location>
        <begin position="17"/>
        <end position="282"/>
    </location>
</feature>
<feature type="signal peptide" evidence="1">
    <location>
        <begin position="1"/>
        <end position="16"/>
    </location>
</feature>
<gene>
    <name evidence="2" type="ORF">CmeUKMEL1_02950</name>
</gene>
<accession>A0A2P4YXL8</accession>
<comment type="caution">
    <text evidence="2">The sequence shown here is derived from an EMBL/GenBank/DDBJ whole genome shotgun (WGS) entry which is preliminary data.</text>
</comment>
<evidence type="ECO:0000256" key="1">
    <source>
        <dbReference type="SAM" id="SignalP"/>
    </source>
</evidence>
<protein>
    <recommendedName>
        <fullName evidence="4">Integral membrane protein</fullName>
    </recommendedName>
</protein>
<reference evidence="2 3" key="1">
    <citation type="submission" date="2014-04" db="EMBL/GenBank/DDBJ databases">
        <title>Comparative Genomics of Cryptosporidium Species.</title>
        <authorList>
            <person name="Silva J.C."/>
            <person name="Su Q."/>
            <person name="Chalmers R."/>
            <person name="Chibucos M.C."/>
            <person name="Elwin K."/>
            <person name="Godinez A."/>
            <person name="Guo F."/>
            <person name="Huynh K."/>
            <person name="Orvis J."/>
            <person name="Ott S."/>
            <person name="Sadzewicz L."/>
            <person name="Sengamalay N."/>
            <person name="Shetty A."/>
            <person name="Sun M."/>
            <person name="Tallon L."/>
            <person name="Xiao L."/>
            <person name="Zhang H."/>
            <person name="Fraser C.M."/>
            <person name="Zhu G."/>
            <person name="Kissinger J."/>
            <person name="Widmer G."/>
        </authorList>
    </citation>
    <scope>NUCLEOTIDE SEQUENCE [LARGE SCALE GENOMIC DNA]</scope>
    <source>
        <strain evidence="2 3">UKMEL1</strain>
    </source>
</reference>
<proteinExistence type="predicted"/>
<name>A0A2P4YXL8_9CRYT</name>
<organism evidence="2 3">
    <name type="scientific">Cryptosporidium meleagridis</name>
    <dbReference type="NCBI Taxonomy" id="93969"/>
    <lineage>
        <taxon>Eukaryota</taxon>
        <taxon>Sar</taxon>
        <taxon>Alveolata</taxon>
        <taxon>Apicomplexa</taxon>
        <taxon>Conoidasida</taxon>
        <taxon>Coccidia</taxon>
        <taxon>Eucoccidiorida</taxon>
        <taxon>Eimeriorina</taxon>
        <taxon>Cryptosporidiidae</taxon>
        <taxon>Cryptosporidium</taxon>
    </lineage>
</organism>
<dbReference type="VEuPathDB" id="CryptoDB:CmeUKMEL1_02950"/>
<dbReference type="OrthoDB" id="343831at2759"/>
<evidence type="ECO:0000313" key="3">
    <source>
        <dbReference type="Proteomes" id="UP000236928"/>
    </source>
</evidence>
<dbReference type="AlphaFoldDB" id="A0A2P4YXL8"/>
<keyword evidence="3" id="KW-1185">Reference proteome</keyword>
<dbReference type="Proteomes" id="UP000236928">
    <property type="component" value="Unassembled WGS sequence"/>
</dbReference>